<organism evidence="1 2">
    <name type="scientific">Lepidopterella palustris CBS 459.81</name>
    <dbReference type="NCBI Taxonomy" id="1314670"/>
    <lineage>
        <taxon>Eukaryota</taxon>
        <taxon>Fungi</taxon>
        <taxon>Dikarya</taxon>
        <taxon>Ascomycota</taxon>
        <taxon>Pezizomycotina</taxon>
        <taxon>Dothideomycetes</taxon>
        <taxon>Pleosporomycetidae</taxon>
        <taxon>Mytilinidiales</taxon>
        <taxon>Argynnaceae</taxon>
        <taxon>Lepidopterella</taxon>
    </lineage>
</organism>
<accession>A0A8E2JG88</accession>
<gene>
    <name evidence="1" type="ORF">K432DRAFT_21824</name>
</gene>
<keyword evidence="2" id="KW-1185">Reference proteome</keyword>
<dbReference type="Proteomes" id="UP000250266">
    <property type="component" value="Unassembled WGS sequence"/>
</dbReference>
<dbReference type="AlphaFoldDB" id="A0A8E2JG88"/>
<proteinExistence type="predicted"/>
<evidence type="ECO:0000313" key="2">
    <source>
        <dbReference type="Proteomes" id="UP000250266"/>
    </source>
</evidence>
<dbReference type="EMBL" id="KV744927">
    <property type="protein sequence ID" value="OCK81257.1"/>
    <property type="molecule type" value="Genomic_DNA"/>
</dbReference>
<name>A0A8E2JG88_9PEZI</name>
<sequence>MSINGVQELVASRKLLVVHPGNVPVTRCPERTIPWPTGIRVHCISLSPDAYHRQSQKGSAMPASSIRRGVLSGLPGKELRIYVPNPPNSAATRISLSPVLVQIVHCRDLDCWSFHYLIDFHPLKSPDHIKSVVDLLLISTIALKYLRLERPGSFVTPCHLVHRKLNQA</sequence>
<reference evidence="1 2" key="1">
    <citation type="journal article" date="2016" name="Nat. Commun.">
        <title>Ectomycorrhizal ecology is imprinted in the genome of the dominant symbiotic fungus Cenococcum geophilum.</title>
        <authorList>
            <consortium name="DOE Joint Genome Institute"/>
            <person name="Peter M."/>
            <person name="Kohler A."/>
            <person name="Ohm R.A."/>
            <person name="Kuo A."/>
            <person name="Krutzmann J."/>
            <person name="Morin E."/>
            <person name="Arend M."/>
            <person name="Barry K.W."/>
            <person name="Binder M."/>
            <person name="Choi C."/>
            <person name="Clum A."/>
            <person name="Copeland A."/>
            <person name="Grisel N."/>
            <person name="Haridas S."/>
            <person name="Kipfer T."/>
            <person name="LaButti K."/>
            <person name="Lindquist E."/>
            <person name="Lipzen A."/>
            <person name="Maire R."/>
            <person name="Meier B."/>
            <person name="Mihaltcheva S."/>
            <person name="Molinier V."/>
            <person name="Murat C."/>
            <person name="Poggeler S."/>
            <person name="Quandt C.A."/>
            <person name="Sperisen C."/>
            <person name="Tritt A."/>
            <person name="Tisserant E."/>
            <person name="Crous P.W."/>
            <person name="Henrissat B."/>
            <person name="Nehls U."/>
            <person name="Egli S."/>
            <person name="Spatafora J.W."/>
            <person name="Grigoriev I.V."/>
            <person name="Martin F.M."/>
        </authorList>
    </citation>
    <scope>NUCLEOTIDE SEQUENCE [LARGE SCALE GENOMIC DNA]</scope>
    <source>
        <strain evidence="1 2">CBS 459.81</strain>
    </source>
</reference>
<protein>
    <submittedName>
        <fullName evidence="1">Uncharacterized protein</fullName>
    </submittedName>
</protein>
<evidence type="ECO:0000313" key="1">
    <source>
        <dbReference type="EMBL" id="OCK81257.1"/>
    </source>
</evidence>